<feature type="region of interest" description="Disordered" evidence="1">
    <location>
        <begin position="56"/>
        <end position="88"/>
    </location>
</feature>
<proteinExistence type="predicted"/>
<accession>A0ABY6DCC3</accession>
<name>A0ABY6DCC3_9RHOB</name>
<protein>
    <submittedName>
        <fullName evidence="2">Basic secretory family protein</fullName>
    </submittedName>
</protein>
<dbReference type="PROSITE" id="PS51257">
    <property type="entry name" value="PROKAR_LIPOPROTEIN"/>
    <property type="match status" value="1"/>
</dbReference>
<gene>
    <name evidence="2" type="ORF">N7U68_03740</name>
</gene>
<evidence type="ECO:0000313" key="3">
    <source>
        <dbReference type="Proteomes" id="UP001064087"/>
    </source>
</evidence>
<keyword evidence="3" id="KW-1185">Reference proteome</keyword>
<evidence type="ECO:0000313" key="2">
    <source>
        <dbReference type="EMBL" id="UXX83786.1"/>
    </source>
</evidence>
<reference evidence="2" key="1">
    <citation type="submission" date="2022-10" db="EMBL/GenBank/DDBJ databases">
        <title>Roseovarius pelagicus sp. nov., isolated from Arctic seawater.</title>
        <authorList>
            <person name="Hong Y.W."/>
            <person name="Hwang C.Y."/>
        </authorList>
    </citation>
    <scope>NUCLEOTIDE SEQUENCE</scope>
    <source>
        <strain evidence="2">HL-MP18</strain>
    </source>
</reference>
<dbReference type="RefSeq" id="WP_263048266.1">
    <property type="nucleotide sequence ID" value="NZ_CP106738.1"/>
</dbReference>
<dbReference type="EMBL" id="CP106738">
    <property type="protein sequence ID" value="UXX83786.1"/>
    <property type="molecule type" value="Genomic_DNA"/>
</dbReference>
<evidence type="ECO:0000256" key="1">
    <source>
        <dbReference type="SAM" id="MobiDB-lite"/>
    </source>
</evidence>
<dbReference type="Proteomes" id="UP001064087">
    <property type="component" value="Chromosome"/>
</dbReference>
<sequence>MARFSGHAVLLTTCLVIALGGCSRALTPNERAFAADILGPSLDAGKVRVAQDMGFAAPPTKSHRVPRSLPVDSPPHEGACDRTAPQAASGPPPAWALFNRVHFVTDLYQPDLAAGWPQYALFPQALVMAHELVHVWQWQNRNRTHYHPVRAALESLVNLDPYFYVPKDGTAFLEYGYEQQAALLEDYLCYALYDPANARRAHLRTILSPYFPLDRLDASLAR</sequence>
<organism evidence="2 3">
    <name type="scientific">Roseovarius pelagicus</name>
    <dbReference type="NCBI Taxonomy" id="2980108"/>
    <lineage>
        <taxon>Bacteria</taxon>
        <taxon>Pseudomonadati</taxon>
        <taxon>Pseudomonadota</taxon>
        <taxon>Alphaproteobacteria</taxon>
        <taxon>Rhodobacterales</taxon>
        <taxon>Roseobacteraceae</taxon>
        <taxon>Roseovarius</taxon>
    </lineage>
</organism>